<evidence type="ECO:0000313" key="1">
    <source>
        <dbReference type="EMBL" id="KAH7124950.1"/>
    </source>
</evidence>
<keyword evidence="2" id="KW-1185">Reference proteome</keyword>
<sequence length="695" mass="77550">MAALPHMAVCEGVLGSLPLLGQFAAGFLGERSGAESLTADPLIQIQPELYCRSLLKLSIIAMLQGEPGYACTTLTRAVEESESRCPDVYIQATAYLIQCRHMQFKWSAADSYVSGVELDDIFDLVTEMQRLQACSQSANRAMRNREMMKAPTSPLPLLEDLQEATSHYRDSNFLYGATQYTRGQAAVQLRLGYLATLGTFRSSSTTSTAYEITLAHANRAKHLYSQAGDIAGVQVATAHSCLCRVGMAQFPEDSDTAKAIGQYGKEKGSYSLAFGLGLFFAKYARRWLVFLGDYEKALAAHKLAAAVFESRAEVIIYAYSISDQLSVHELLGDQAMIYITAEKASDVSHEIEQERPRTSQISQTALNHAVHILGKIFQRANKRDDPERLAHIADRLHCHERRKTGRYGGTSGKTVDVSKRDFKAAAAHTRAYKDQLVAAEEHESVGMNQETEGFLRRKKWQEKTRLLNLFARVRLYGDARSILEELELEWGPDWWNQYEYPVWENLDIIAQVSEGLGYLYVQLSRCLDGITLLCKALERYIVGNTVSKEMAQAEQMPEHLSEETIGWNHGTGRKKFKLKGKRKEETEAKKGKALGCTSQIGTDGVSLASEDCTLWCPLFLEPTATIPLFAKTQKKATIMSPMAMRGTRIENMVNPYDADWKVLLEARVFVARPACIADMGYEEHHDALTSVNNLA</sequence>
<reference evidence="1" key="1">
    <citation type="journal article" date="2021" name="Nat. Commun.">
        <title>Genetic determinants of endophytism in the Arabidopsis root mycobiome.</title>
        <authorList>
            <person name="Mesny F."/>
            <person name="Miyauchi S."/>
            <person name="Thiergart T."/>
            <person name="Pickel B."/>
            <person name="Atanasova L."/>
            <person name="Karlsson M."/>
            <person name="Huettel B."/>
            <person name="Barry K.W."/>
            <person name="Haridas S."/>
            <person name="Chen C."/>
            <person name="Bauer D."/>
            <person name="Andreopoulos W."/>
            <person name="Pangilinan J."/>
            <person name="LaButti K."/>
            <person name="Riley R."/>
            <person name="Lipzen A."/>
            <person name="Clum A."/>
            <person name="Drula E."/>
            <person name="Henrissat B."/>
            <person name="Kohler A."/>
            <person name="Grigoriev I.V."/>
            <person name="Martin F.M."/>
            <person name="Hacquard S."/>
        </authorList>
    </citation>
    <scope>NUCLEOTIDE SEQUENCE</scope>
    <source>
        <strain evidence="1">MPI-CAGE-AT-0021</strain>
    </source>
</reference>
<dbReference type="Proteomes" id="UP000717696">
    <property type="component" value="Unassembled WGS sequence"/>
</dbReference>
<evidence type="ECO:0000313" key="2">
    <source>
        <dbReference type="Proteomes" id="UP000717696"/>
    </source>
</evidence>
<dbReference type="AlphaFoldDB" id="A0A9P9DQP3"/>
<dbReference type="EMBL" id="JAGMUU010000024">
    <property type="protein sequence ID" value="KAH7124950.1"/>
    <property type="molecule type" value="Genomic_DNA"/>
</dbReference>
<protein>
    <submittedName>
        <fullName evidence="1">Uncharacterized protein</fullName>
    </submittedName>
</protein>
<accession>A0A9P9DQP3</accession>
<name>A0A9P9DQP3_9HYPO</name>
<dbReference type="OrthoDB" id="5017823at2759"/>
<organism evidence="1 2">
    <name type="scientific">Dactylonectria estremocensis</name>
    <dbReference type="NCBI Taxonomy" id="1079267"/>
    <lineage>
        <taxon>Eukaryota</taxon>
        <taxon>Fungi</taxon>
        <taxon>Dikarya</taxon>
        <taxon>Ascomycota</taxon>
        <taxon>Pezizomycotina</taxon>
        <taxon>Sordariomycetes</taxon>
        <taxon>Hypocreomycetidae</taxon>
        <taxon>Hypocreales</taxon>
        <taxon>Nectriaceae</taxon>
        <taxon>Dactylonectria</taxon>
    </lineage>
</organism>
<proteinExistence type="predicted"/>
<comment type="caution">
    <text evidence="1">The sequence shown here is derived from an EMBL/GenBank/DDBJ whole genome shotgun (WGS) entry which is preliminary data.</text>
</comment>
<gene>
    <name evidence="1" type="ORF">B0J13DRAFT_531222</name>
</gene>